<reference evidence="2 3" key="1">
    <citation type="submission" date="2017-08" db="EMBL/GenBank/DDBJ databases">
        <authorList>
            <person name="Chaillou S."/>
        </authorList>
    </citation>
    <scope>NUCLEOTIDE SEQUENCE [LARGE SCALE GENOMIC DNA]</scope>
    <source>
        <strain evidence="2 3">MFPA15A1205</strain>
    </source>
</reference>
<evidence type="ECO:0000256" key="1">
    <source>
        <dbReference type="SAM" id="MobiDB-lite"/>
    </source>
</evidence>
<accession>A0AAX2H3F3</accession>
<dbReference type="Proteomes" id="UP000219564">
    <property type="component" value="Unassembled WGS sequence"/>
</dbReference>
<name>A0AAX2H3F3_9PSED</name>
<gene>
    <name evidence="2" type="ORF">PLUA15_150045</name>
</gene>
<organism evidence="2 3">
    <name type="scientific">Pseudomonas lundensis</name>
    <dbReference type="NCBI Taxonomy" id="86185"/>
    <lineage>
        <taxon>Bacteria</taxon>
        <taxon>Pseudomonadati</taxon>
        <taxon>Pseudomonadota</taxon>
        <taxon>Gammaproteobacteria</taxon>
        <taxon>Pseudomonadales</taxon>
        <taxon>Pseudomonadaceae</taxon>
        <taxon>Pseudomonas</taxon>
    </lineage>
</organism>
<evidence type="ECO:0000313" key="2">
    <source>
        <dbReference type="EMBL" id="SOB49827.1"/>
    </source>
</evidence>
<evidence type="ECO:0000313" key="3">
    <source>
        <dbReference type="Proteomes" id="UP000219564"/>
    </source>
</evidence>
<protein>
    <submittedName>
        <fullName evidence="2">Uncharacterized protein</fullName>
    </submittedName>
</protein>
<comment type="caution">
    <text evidence="2">The sequence shown here is derived from an EMBL/GenBank/DDBJ whole genome shotgun (WGS) entry which is preliminary data.</text>
</comment>
<feature type="region of interest" description="Disordered" evidence="1">
    <location>
        <begin position="50"/>
        <end position="71"/>
    </location>
</feature>
<dbReference type="AlphaFoldDB" id="A0AAX2H3F3"/>
<proteinExistence type="predicted"/>
<dbReference type="EMBL" id="OBKZ01000007">
    <property type="protein sequence ID" value="SOB49827.1"/>
    <property type="molecule type" value="Genomic_DNA"/>
</dbReference>
<sequence>MLIAALRAIHVLPWAYQLHVVIQRAQSFIQMAKGMGHAVDFGWEGFSDEGDAKGSGHDSSVGRSHDVDVSR</sequence>